<protein>
    <submittedName>
        <fullName evidence="2">Uncharacterized protein</fullName>
    </submittedName>
</protein>
<evidence type="ECO:0000313" key="3">
    <source>
        <dbReference type="Proteomes" id="UP001250214"/>
    </source>
</evidence>
<proteinExistence type="predicted"/>
<organism evidence="2 3">
    <name type="scientific">Lipingzhangella rawalii</name>
    <dbReference type="NCBI Taxonomy" id="2055835"/>
    <lineage>
        <taxon>Bacteria</taxon>
        <taxon>Bacillati</taxon>
        <taxon>Actinomycetota</taxon>
        <taxon>Actinomycetes</taxon>
        <taxon>Streptosporangiales</taxon>
        <taxon>Nocardiopsidaceae</taxon>
        <taxon>Lipingzhangella</taxon>
    </lineage>
</organism>
<evidence type="ECO:0000256" key="1">
    <source>
        <dbReference type="SAM" id="Phobius"/>
    </source>
</evidence>
<dbReference type="Proteomes" id="UP001250214">
    <property type="component" value="Unassembled WGS sequence"/>
</dbReference>
<feature type="transmembrane region" description="Helical" evidence="1">
    <location>
        <begin position="21"/>
        <end position="42"/>
    </location>
</feature>
<keyword evidence="3" id="KW-1185">Reference proteome</keyword>
<comment type="caution">
    <text evidence="2">The sequence shown here is derived from an EMBL/GenBank/DDBJ whole genome shotgun (WGS) entry which is preliminary data.</text>
</comment>
<reference evidence="3" key="1">
    <citation type="submission" date="2023-07" db="EMBL/GenBank/DDBJ databases">
        <title>Novel species in the genus Lipingzhangella isolated from Sambhar Salt Lake.</title>
        <authorList>
            <person name="Jiya N."/>
            <person name="Kajale S."/>
            <person name="Sharma A."/>
        </authorList>
    </citation>
    <scope>NUCLEOTIDE SEQUENCE [LARGE SCALE GENOMIC DNA]</scope>
    <source>
        <strain evidence="3">LS1_29</strain>
    </source>
</reference>
<sequence length="57" mass="6091">MSQLRRVRTGAAPQNMALLRDLAIGLLAGLGFASIPAAYQWVGYDCFALQLNLLGIA</sequence>
<dbReference type="RefSeq" id="WP_310912475.1">
    <property type="nucleotide sequence ID" value="NZ_JAVLVT010000005.1"/>
</dbReference>
<keyword evidence="1" id="KW-1133">Transmembrane helix</keyword>
<keyword evidence="1" id="KW-0472">Membrane</keyword>
<keyword evidence="1" id="KW-0812">Transmembrane</keyword>
<name>A0ABU2H6L1_9ACTN</name>
<accession>A0ABU2H6L1</accession>
<dbReference type="EMBL" id="JAVLVT010000005">
    <property type="protein sequence ID" value="MDS1270921.1"/>
    <property type="molecule type" value="Genomic_DNA"/>
</dbReference>
<gene>
    <name evidence="2" type="ORF">RIF23_11485</name>
</gene>
<evidence type="ECO:0000313" key="2">
    <source>
        <dbReference type="EMBL" id="MDS1270921.1"/>
    </source>
</evidence>